<dbReference type="OrthoDB" id="60033at2759"/>
<dbReference type="PANTHER" id="PTHR10015">
    <property type="entry name" value="HEAT SHOCK TRANSCRIPTION FACTOR"/>
    <property type="match status" value="1"/>
</dbReference>
<evidence type="ECO:0000256" key="1">
    <source>
        <dbReference type="ARBA" id="ARBA00004123"/>
    </source>
</evidence>
<dbReference type="FunFam" id="1.10.10.10:FF:000334">
    <property type="entry name" value="Heat shock factor protein 2"/>
    <property type="match status" value="1"/>
</dbReference>
<evidence type="ECO:0000259" key="5">
    <source>
        <dbReference type="SMART" id="SM00415"/>
    </source>
</evidence>
<dbReference type="GO" id="GO:0003700">
    <property type="term" value="F:DNA-binding transcription factor activity"/>
    <property type="evidence" value="ECO:0007669"/>
    <property type="project" value="InterPro"/>
</dbReference>
<name>A0A1R2C793_9CILI</name>
<comment type="caution">
    <text evidence="6">The sequence shown here is derived from an EMBL/GenBank/DDBJ whole genome shotgun (WGS) entry which is preliminary data.</text>
</comment>
<evidence type="ECO:0000256" key="4">
    <source>
        <dbReference type="RuleBase" id="RU004020"/>
    </source>
</evidence>
<dbReference type="InterPro" id="IPR036390">
    <property type="entry name" value="WH_DNA-bd_sf"/>
</dbReference>
<dbReference type="GO" id="GO:0043565">
    <property type="term" value="F:sequence-specific DNA binding"/>
    <property type="evidence" value="ECO:0007669"/>
    <property type="project" value="InterPro"/>
</dbReference>
<organism evidence="6 7">
    <name type="scientific">Stentor coeruleus</name>
    <dbReference type="NCBI Taxonomy" id="5963"/>
    <lineage>
        <taxon>Eukaryota</taxon>
        <taxon>Sar</taxon>
        <taxon>Alveolata</taxon>
        <taxon>Ciliophora</taxon>
        <taxon>Postciliodesmatophora</taxon>
        <taxon>Heterotrichea</taxon>
        <taxon>Heterotrichida</taxon>
        <taxon>Stentoridae</taxon>
        <taxon>Stentor</taxon>
    </lineage>
</organism>
<dbReference type="Pfam" id="PF00447">
    <property type="entry name" value="HSF_DNA-bind"/>
    <property type="match status" value="1"/>
</dbReference>
<dbReference type="Gene3D" id="1.10.10.10">
    <property type="entry name" value="Winged helix-like DNA-binding domain superfamily/Winged helix DNA-binding domain"/>
    <property type="match status" value="1"/>
</dbReference>
<evidence type="ECO:0000313" key="7">
    <source>
        <dbReference type="Proteomes" id="UP000187209"/>
    </source>
</evidence>
<feature type="domain" description="HSF-type DNA-binding" evidence="5">
    <location>
        <begin position="11"/>
        <end position="106"/>
    </location>
</feature>
<comment type="similarity">
    <text evidence="4">Belongs to the HSF family.</text>
</comment>
<proteinExistence type="inferred from homology"/>
<dbReference type="InterPro" id="IPR036388">
    <property type="entry name" value="WH-like_DNA-bd_sf"/>
</dbReference>
<dbReference type="SMART" id="SM00415">
    <property type="entry name" value="HSF"/>
    <property type="match status" value="1"/>
</dbReference>
<comment type="subcellular location">
    <subcellularLocation>
        <location evidence="1">Nucleus</location>
    </subcellularLocation>
</comment>
<keyword evidence="7" id="KW-1185">Reference proteome</keyword>
<dbReference type="PRINTS" id="PR00056">
    <property type="entry name" value="HSFDOMAIN"/>
</dbReference>
<keyword evidence="3" id="KW-0539">Nucleus</keyword>
<accession>A0A1R2C793</accession>
<dbReference type="GO" id="GO:0005634">
    <property type="term" value="C:nucleus"/>
    <property type="evidence" value="ECO:0007669"/>
    <property type="project" value="UniProtKB-SubCell"/>
</dbReference>
<reference evidence="6 7" key="1">
    <citation type="submission" date="2016-11" db="EMBL/GenBank/DDBJ databases">
        <title>The macronuclear genome of Stentor coeruleus: a giant cell with tiny introns.</title>
        <authorList>
            <person name="Slabodnick M."/>
            <person name="Ruby J.G."/>
            <person name="Reiff S.B."/>
            <person name="Swart E.C."/>
            <person name="Gosai S."/>
            <person name="Prabakaran S."/>
            <person name="Witkowska E."/>
            <person name="Larue G.E."/>
            <person name="Fisher S."/>
            <person name="Freeman R.M."/>
            <person name="Gunawardena J."/>
            <person name="Chu W."/>
            <person name="Stover N.A."/>
            <person name="Gregory B.D."/>
            <person name="Nowacki M."/>
            <person name="Derisi J."/>
            <person name="Roy S.W."/>
            <person name="Marshall W.F."/>
            <person name="Sood P."/>
        </authorList>
    </citation>
    <scope>NUCLEOTIDE SEQUENCE [LARGE SCALE GENOMIC DNA]</scope>
    <source>
        <strain evidence="6">WM001</strain>
    </source>
</reference>
<dbReference type="Proteomes" id="UP000187209">
    <property type="component" value="Unassembled WGS sequence"/>
</dbReference>
<dbReference type="InterPro" id="IPR000232">
    <property type="entry name" value="HSF_DNA-bd"/>
</dbReference>
<dbReference type="SUPFAM" id="SSF46785">
    <property type="entry name" value="Winged helix' DNA-binding domain"/>
    <property type="match status" value="1"/>
</dbReference>
<dbReference type="PANTHER" id="PTHR10015:SF427">
    <property type="entry name" value="HEAT SHOCK FACTOR PROTEIN"/>
    <property type="match status" value="1"/>
</dbReference>
<gene>
    <name evidence="6" type="ORF">SteCoe_13949</name>
</gene>
<keyword evidence="2" id="KW-0238">DNA-binding</keyword>
<evidence type="ECO:0000313" key="6">
    <source>
        <dbReference type="EMBL" id="OMJ84888.1"/>
    </source>
</evidence>
<evidence type="ECO:0000256" key="3">
    <source>
        <dbReference type="ARBA" id="ARBA00023242"/>
    </source>
</evidence>
<protein>
    <recommendedName>
        <fullName evidence="5">HSF-type DNA-binding domain-containing protein</fullName>
    </recommendedName>
</protein>
<dbReference type="EMBL" id="MPUH01000255">
    <property type="protein sequence ID" value="OMJ84888.1"/>
    <property type="molecule type" value="Genomic_DNA"/>
</dbReference>
<dbReference type="AlphaFoldDB" id="A0A1R2C793"/>
<sequence length="224" mass="26205">MIKNPEERPAKPNKFILRAYEMVNNPKFSDVISWTETGYSFAILNITQFTTKVLPVYFKHKNFSSFVRQLNMYDFHKERDTGDIQIYTHSSFIRGHPEKLIEVHRKTTEFLTDNAPSSNLEKKYLLINSRQKLLQEKVTSLEQSYKEVSNYNQLLMSQIIQCMDREQKIEQLLMGFIQQIKEIPSSLESCYLNVMGSTISRPVNPPFTGDFSHSLPQFSNKYPS</sequence>
<evidence type="ECO:0000256" key="2">
    <source>
        <dbReference type="ARBA" id="ARBA00023125"/>
    </source>
</evidence>